<feature type="active site" description="Nucleophile" evidence="2">
    <location>
        <position position="46"/>
    </location>
</feature>
<feature type="domain" description="PNPLA" evidence="3">
    <location>
        <begin position="9"/>
        <end position="205"/>
    </location>
</feature>
<dbReference type="AlphaFoldDB" id="A0ABC9YK58"/>
<evidence type="ECO:0000313" key="4">
    <source>
        <dbReference type="EMBL" id="GAP26064.1"/>
    </source>
</evidence>
<keyword evidence="2" id="KW-0378">Hydrolase</keyword>
<dbReference type="Proteomes" id="UP000037179">
    <property type="component" value="Unassembled WGS sequence"/>
</dbReference>
<proteinExistence type="predicted"/>
<protein>
    <submittedName>
        <fullName evidence="4">Patatin</fullName>
    </submittedName>
</protein>
<reference evidence="5" key="1">
    <citation type="submission" date="2015-07" db="EMBL/GenBank/DDBJ databases">
        <title>Nocardia seriolae U-1 whole genome shotgun sequence.</title>
        <authorList>
            <person name="Imajoh M."/>
            <person name="Fukumoto Y."/>
            <person name="Sukeda M."/>
            <person name="Yamane J."/>
            <person name="Yamasaki K."/>
            <person name="Shimizu M."/>
            <person name="Ohnishi K."/>
            <person name="Oshima S."/>
        </authorList>
    </citation>
    <scope>NUCLEOTIDE SEQUENCE [LARGE SCALE GENOMIC DNA]</scope>
    <source>
        <strain evidence="5">U-1</strain>
    </source>
</reference>
<feature type="short sequence motif" description="GXSXG" evidence="2">
    <location>
        <begin position="44"/>
        <end position="48"/>
    </location>
</feature>
<dbReference type="PROSITE" id="PS51635">
    <property type="entry name" value="PNPLA"/>
    <property type="match status" value="1"/>
</dbReference>
<keyword evidence="2" id="KW-0442">Lipid degradation</keyword>
<reference evidence="4 5" key="2">
    <citation type="journal article" date="2016" name="Genome Announc.">
        <title>Draft Genome Sequence of Erythromycin- and Oxytetracycline-Sensitive Nocardia seriolae Strain U-1 (NBRC 110359).</title>
        <authorList>
            <person name="Imajoh M."/>
            <person name="Sukeda M."/>
            <person name="Shimizu M."/>
            <person name="Yamane J."/>
            <person name="Ohnishi K."/>
            <person name="Oshima S."/>
        </authorList>
    </citation>
    <scope>NUCLEOTIDE SEQUENCE [LARGE SCALE GENOMIC DNA]</scope>
    <source>
        <strain evidence="4 5">U-1</strain>
    </source>
</reference>
<dbReference type="Pfam" id="PF01734">
    <property type="entry name" value="Patatin"/>
    <property type="match status" value="1"/>
</dbReference>
<dbReference type="InterPro" id="IPR016035">
    <property type="entry name" value="Acyl_Trfase/lysoPLipase"/>
</dbReference>
<dbReference type="Gene3D" id="3.40.1090.10">
    <property type="entry name" value="Cytosolic phospholipase A2 catalytic domain"/>
    <property type="match status" value="2"/>
</dbReference>
<feature type="short sequence motif" description="DGA/G" evidence="2">
    <location>
        <begin position="192"/>
        <end position="194"/>
    </location>
</feature>
<dbReference type="SUPFAM" id="SSF52151">
    <property type="entry name" value="FabD/lysophospholipase-like"/>
    <property type="match status" value="1"/>
</dbReference>
<evidence type="ECO:0000256" key="1">
    <source>
        <dbReference type="ARBA" id="ARBA00023098"/>
    </source>
</evidence>
<evidence type="ECO:0000313" key="5">
    <source>
        <dbReference type="Proteomes" id="UP000037179"/>
    </source>
</evidence>
<accession>A0ABC9YK58</accession>
<organism evidence="4 5">
    <name type="scientific">Nocardia seriolae</name>
    <dbReference type="NCBI Taxonomy" id="37332"/>
    <lineage>
        <taxon>Bacteria</taxon>
        <taxon>Bacillati</taxon>
        <taxon>Actinomycetota</taxon>
        <taxon>Actinomycetes</taxon>
        <taxon>Mycobacteriales</taxon>
        <taxon>Nocardiaceae</taxon>
        <taxon>Nocardia</taxon>
    </lineage>
</organism>
<feature type="short sequence motif" description="GXGXXG" evidence="2">
    <location>
        <begin position="13"/>
        <end position="18"/>
    </location>
</feature>
<comment type="caution">
    <text evidence="4">The sequence shown here is derived from an EMBL/GenBank/DDBJ whole genome shotgun (WGS) entry which is preliminary data.</text>
</comment>
<feature type="active site" description="Proton acceptor" evidence="2">
    <location>
        <position position="192"/>
    </location>
</feature>
<dbReference type="GO" id="GO:0016787">
    <property type="term" value="F:hydrolase activity"/>
    <property type="evidence" value="ECO:0007669"/>
    <property type="project" value="UniProtKB-UniRule"/>
</dbReference>
<keyword evidence="5" id="KW-1185">Reference proteome</keyword>
<gene>
    <name evidence="4" type="ORF">NSK11_contig00002-0009</name>
</gene>
<dbReference type="EMBL" id="BBYQ01000002">
    <property type="protein sequence ID" value="GAP26064.1"/>
    <property type="molecule type" value="Genomic_DNA"/>
</dbReference>
<evidence type="ECO:0000259" key="3">
    <source>
        <dbReference type="PROSITE" id="PS51635"/>
    </source>
</evidence>
<sequence>MGMTTERALVIGGGGVAGIAWATGIVAGLADAGVDVTGADLLQGTSAGSNVAAQLGSGLELAELVRRQVDPAVQSREIVPSLEKFAGLWESLAATIEELPVDSVERRRRIGALALSAESVPEAERRAVIESRLPVHEWPARELRIVAVDAETGELRVFDKDSGVGLVDAVTASSAVPMVWPCATIDGTRYTDGGVRTAVNADLATGYGRVLVIAPMPDAELEAHVAGLVDTGARVEVIAPDEASVTAFGANPLDSATRVPALEAGRAQAKTDAARIAALWRD</sequence>
<keyword evidence="1 2" id="KW-0443">Lipid metabolism</keyword>
<dbReference type="GO" id="GO:0016042">
    <property type="term" value="P:lipid catabolic process"/>
    <property type="evidence" value="ECO:0007669"/>
    <property type="project" value="UniProtKB-UniRule"/>
</dbReference>
<name>A0ABC9YK58_9NOCA</name>
<dbReference type="InterPro" id="IPR002641">
    <property type="entry name" value="PNPLA_dom"/>
</dbReference>
<evidence type="ECO:0000256" key="2">
    <source>
        <dbReference type="PROSITE-ProRule" id="PRU01161"/>
    </source>
</evidence>